<feature type="transmembrane region" description="Helical" evidence="8">
    <location>
        <begin position="127"/>
        <end position="143"/>
    </location>
</feature>
<dbReference type="InterPro" id="IPR009606">
    <property type="entry name" value="DEAL/Modifying_wall_lignin1/2"/>
</dbReference>
<evidence type="ECO:0000313" key="10">
    <source>
        <dbReference type="Proteomes" id="UP001314170"/>
    </source>
</evidence>
<dbReference type="GO" id="GO:0012505">
    <property type="term" value="C:endomembrane system"/>
    <property type="evidence" value="ECO:0007669"/>
    <property type="project" value="UniProtKB-SubCell"/>
</dbReference>
<comment type="caution">
    <text evidence="9">The sequence shown here is derived from an EMBL/GenBank/DDBJ whole genome shotgun (WGS) entry which is preliminary data.</text>
</comment>
<feature type="transmembrane region" description="Helical" evidence="8">
    <location>
        <begin position="185"/>
        <end position="207"/>
    </location>
</feature>
<evidence type="ECO:0000256" key="8">
    <source>
        <dbReference type="SAM" id="Phobius"/>
    </source>
</evidence>
<accession>A0AAV1R044</accession>
<evidence type="ECO:0000256" key="5">
    <source>
        <dbReference type="ARBA" id="ARBA00023136"/>
    </source>
</evidence>
<keyword evidence="4 8" id="KW-1133">Transmembrane helix</keyword>
<keyword evidence="5 8" id="KW-0472">Membrane</keyword>
<keyword evidence="3" id="KW-0732">Signal</keyword>
<evidence type="ECO:0000256" key="1">
    <source>
        <dbReference type="ARBA" id="ARBA00004127"/>
    </source>
</evidence>
<evidence type="ECO:0000313" key="9">
    <source>
        <dbReference type="EMBL" id="CAK7326400.1"/>
    </source>
</evidence>
<reference evidence="9 10" key="1">
    <citation type="submission" date="2024-01" db="EMBL/GenBank/DDBJ databases">
        <authorList>
            <person name="Waweru B."/>
        </authorList>
    </citation>
    <scope>NUCLEOTIDE SEQUENCE [LARGE SCALE GENOMIC DNA]</scope>
</reference>
<gene>
    <name evidence="9" type="ORF">DCAF_LOCUS4100</name>
</gene>
<feature type="transmembrane region" description="Helical" evidence="8">
    <location>
        <begin position="25"/>
        <end position="46"/>
    </location>
</feature>
<dbReference type="Pfam" id="PF06749">
    <property type="entry name" value="DUF1218"/>
    <property type="match status" value="1"/>
</dbReference>
<evidence type="ECO:0000256" key="7">
    <source>
        <dbReference type="SAM" id="MobiDB-lite"/>
    </source>
</evidence>
<evidence type="ECO:0000256" key="6">
    <source>
        <dbReference type="ARBA" id="ARBA00029467"/>
    </source>
</evidence>
<sequence length="263" mass="28820">MPKTRAVTHADLAPNPGSTHLGSKAAAFLMILTIVCCLFCFVLCIIAEANRSQMAWVMIKSHSKENINDNLQCIYKGSGKTPLLCGAIAFVGLASAMVLEHIYLLVIVSKTPPPIAWDPDSAFTKNITWQAGFFFVTTCTTTVPNYRICFAVGEMLLLFGVAVESGHLKDWYRPRPNCLIVKEGLFSVAGVFALLAGFFAFGLYLIALRALRMSKVHENTRPEILEASAAFYVFPPRSLRHGNSATARENQNEQTITPTTIGT</sequence>
<feature type="transmembrane region" description="Helical" evidence="8">
    <location>
        <begin position="83"/>
        <end position="107"/>
    </location>
</feature>
<feature type="region of interest" description="Disordered" evidence="7">
    <location>
        <begin position="243"/>
        <end position="263"/>
    </location>
</feature>
<dbReference type="EMBL" id="CAWUPB010000851">
    <property type="protein sequence ID" value="CAK7326400.1"/>
    <property type="molecule type" value="Genomic_DNA"/>
</dbReference>
<protein>
    <submittedName>
        <fullName evidence="9">Uncharacterized protein</fullName>
    </submittedName>
</protein>
<dbReference type="AlphaFoldDB" id="A0AAV1R044"/>
<name>A0AAV1R044_9ROSI</name>
<keyword evidence="10" id="KW-1185">Reference proteome</keyword>
<dbReference type="PANTHER" id="PTHR31769">
    <property type="entry name" value="OS07G0462200 PROTEIN-RELATED"/>
    <property type="match status" value="1"/>
</dbReference>
<comment type="similarity">
    <text evidence="6">Belongs to the DESIGUAL family.</text>
</comment>
<evidence type="ECO:0000256" key="2">
    <source>
        <dbReference type="ARBA" id="ARBA00022692"/>
    </source>
</evidence>
<evidence type="ECO:0000256" key="4">
    <source>
        <dbReference type="ARBA" id="ARBA00022989"/>
    </source>
</evidence>
<keyword evidence="2 8" id="KW-0812">Transmembrane</keyword>
<dbReference type="InterPro" id="IPR052222">
    <property type="entry name" value="DESIGUAL"/>
</dbReference>
<proteinExistence type="inferred from homology"/>
<comment type="subcellular location">
    <subcellularLocation>
        <location evidence="1">Endomembrane system</location>
        <topology evidence="1">Multi-pass membrane protein</topology>
    </subcellularLocation>
</comment>
<dbReference type="Proteomes" id="UP001314170">
    <property type="component" value="Unassembled WGS sequence"/>
</dbReference>
<organism evidence="9 10">
    <name type="scientific">Dovyalis caffra</name>
    <dbReference type="NCBI Taxonomy" id="77055"/>
    <lineage>
        <taxon>Eukaryota</taxon>
        <taxon>Viridiplantae</taxon>
        <taxon>Streptophyta</taxon>
        <taxon>Embryophyta</taxon>
        <taxon>Tracheophyta</taxon>
        <taxon>Spermatophyta</taxon>
        <taxon>Magnoliopsida</taxon>
        <taxon>eudicotyledons</taxon>
        <taxon>Gunneridae</taxon>
        <taxon>Pentapetalae</taxon>
        <taxon>rosids</taxon>
        <taxon>fabids</taxon>
        <taxon>Malpighiales</taxon>
        <taxon>Salicaceae</taxon>
        <taxon>Flacourtieae</taxon>
        <taxon>Dovyalis</taxon>
    </lineage>
</organism>
<evidence type="ECO:0000256" key="3">
    <source>
        <dbReference type="ARBA" id="ARBA00022729"/>
    </source>
</evidence>